<dbReference type="PANTHER" id="PTHR34598:SF3">
    <property type="entry name" value="OXIDOREDUCTASE AN1597"/>
    <property type="match status" value="1"/>
</dbReference>
<sequence length="275" mass="30827">MNTPVATTSLNSVETVLNFADPSQKLAYMDDAVKGNAKIRLIPHSVEIHNARLSNTEFSLEKNAFTLVKMTSAVHDFTDLDAVRQIYFEEVVSVIKQQTNATHVVVFGEQLRGGSEGGVARVRTPAMNVHVDYDTPTAHAIAEHLVPEHDRQRLLNGRWMIINVWRPIKPVQRHPLTVLDGSTIDRHDQHLCKLLATRSGVSPAFGFNISYNENQRWYYYPAMQPDEMLLFKLVDSDAEAVQWAGHSAFDDPTSAVDAPARESLEVRTIAFIPNP</sequence>
<evidence type="ECO:0008006" key="3">
    <source>
        <dbReference type="Google" id="ProtNLM"/>
    </source>
</evidence>
<dbReference type="InterPro" id="IPR044053">
    <property type="entry name" value="AsaB-like"/>
</dbReference>
<dbReference type="PANTHER" id="PTHR34598">
    <property type="entry name" value="BLL6449 PROTEIN"/>
    <property type="match status" value="1"/>
</dbReference>
<accession>A0AAE6RCS0</accession>
<gene>
    <name evidence="1" type="ORF">TCK1_3419</name>
</gene>
<dbReference type="NCBIfam" id="NF041278">
    <property type="entry name" value="CmcJ_NvfI_EfuI"/>
    <property type="match status" value="1"/>
</dbReference>
<dbReference type="AlphaFoldDB" id="A0AAE6RCS0"/>
<name>A0AAE6RCS0_9PSED</name>
<reference evidence="1 2" key="1">
    <citation type="submission" date="2019-05" db="EMBL/GenBank/DDBJ databases">
        <title>Complete genome sequence of Pseudomonas Pseudomonas resinovorans.</title>
        <authorList>
            <person name="Chen H.-P."/>
        </authorList>
    </citation>
    <scope>NUCLEOTIDE SEQUENCE [LARGE SCALE GENOMIC DNA]</scope>
    <source>
        <strain evidence="1 2">TCU-CK1</strain>
    </source>
</reference>
<evidence type="ECO:0000313" key="2">
    <source>
        <dbReference type="Proteomes" id="UP000464593"/>
    </source>
</evidence>
<dbReference type="EMBL" id="CP040324">
    <property type="protein sequence ID" value="QHB28765.1"/>
    <property type="molecule type" value="Genomic_DNA"/>
</dbReference>
<dbReference type="RefSeq" id="WP_159266386.1">
    <property type="nucleotide sequence ID" value="NZ_CP040324.1"/>
</dbReference>
<dbReference type="Proteomes" id="UP000464593">
    <property type="component" value="Chromosome"/>
</dbReference>
<dbReference type="GO" id="GO:0016491">
    <property type="term" value="F:oxidoreductase activity"/>
    <property type="evidence" value="ECO:0007669"/>
    <property type="project" value="InterPro"/>
</dbReference>
<evidence type="ECO:0000313" key="1">
    <source>
        <dbReference type="EMBL" id="QHB28765.1"/>
    </source>
</evidence>
<organism evidence="1 2">
    <name type="scientific">Pseudomonas monteilii</name>
    <dbReference type="NCBI Taxonomy" id="76759"/>
    <lineage>
        <taxon>Bacteria</taxon>
        <taxon>Pseudomonadati</taxon>
        <taxon>Pseudomonadota</taxon>
        <taxon>Gammaproteobacteria</taxon>
        <taxon>Pseudomonadales</taxon>
        <taxon>Pseudomonadaceae</taxon>
        <taxon>Pseudomonas</taxon>
    </lineage>
</organism>
<proteinExistence type="predicted"/>
<protein>
    <recommendedName>
        <fullName evidence="3">Methyltransferase</fullName>
    </recommendedName>
</protein>